<dbReference type="Proteomes" id="UP000636888">
    <property type="component" value="Unassembled WGS sequence"/>
</dbReference>
<feature type="transmembrane region" description="Helical" evidence="6">
    <location>
        <begin position="178"/>
        <end position="199"/>
    </location>
</feature>
<dbReference type="AlphaFoldDB" id="A0A8J7JB18"/>
<dbReference type="PANTHER" id="PTHR30250">
    <property type="entry name" value="PST FAMILY PREDICTED COLANIC ACID TRANSPORTER"/>
    <property type="match status" value="1"/>
</dbReference>
<evidence type="ECO:0000256" key="3">
    <source>
        <dbReference type="ARBA" id="ARBA00022692"/>
    </source>
</evidence>
<dbReference type="InterPro" id="IPR050833">
    <property type="entry name" value="Poly_Biosynth_Transport"/>
</dbReference>
<comment type="caution">
    <text evidence="7">The sequence shown here is derived from an EMBL/GenBank/DDBJ whole genome shotgun (WGS) entry which is preliminary data.</text>
</comment>
<dbReference type="Pfam" id="PF13440">
    <property type="entry name" value="Polysacc_synt_3"/>
    <property type="match status" value="1"/>
</dbReference>
<evidence type="ECO:0000256" key="1">
    <source>
        <dbReference type="ARBA" id="ARBA00004651"/>
    </source>
</evidence>
<feature type="transmembrane region" description="Helical" evidence="6">
    <location>
        <begin position="391"/>
        <end position="412"/>
    </location>
</feature>
<evidence type="ECO:0000256" key="4">
    <source>
        <dbReference type="ARBA" id="ARBA00022989"/>
    </source>
</evidence>
<feature type="transmembrane region" description="Helical" evidence="6">
    <location>
        <begin position="369"/>
        <end position="385"/>
    </location>
</feature>
<evidence type="ECO:0000256" key="2">
    <source>
        <dbReference type="ARBA" id="ARBA00022475"/>
    </source>
</evidence>
<name>A0A8J7JB18_9BACT</name>
<evidence type="ECO:0000313" key="7">
    <source>
        <dbReference type="EMBL" id="MBJ6723683.1"/>
    </source>
</evidence>
<keyword evidence="8" id="KW-1185">Reference proteome</keyword>
<evidence type="ECO:0000313" key="8">
    <source>
        <dbReference type="Proteomes" id="UP000636888"/>
    </source>
</evidence>
<sequence length="487" mass="52915">MSLKRLVKMTSTYMMGEVLIMAGGFISFPIFTRILSKSDYGAMNLIAITLSFVEALSTVGLRHASQRFYPEYTERGLFAEFYATIMRNSVKFGLLGTLGTLAVSVFLAKLDLLPAGTSTLFAVASLLIFIRIVSKITGCLFRIRNQARTYTVFAVGEKYLGMLLSVAFVAYLSKGLFGYYWGLLLGEGVTLALYLAFLLREFGLPRRASSAALFKEMSGYGIPMVLSGFAGIILTMGDRYLIGYFLGTEAVAVYSVPYNLCSYITGILITGFEYAFVPLIMTEWARPGHGETDRQVQEAIKMYCLVALPVICGVIALGREFIALIASKQYLVSTDILPYVITGEMLKGLLTPFIIGLQFHKNTVVMTKITWGVAILNILLNLLLIPRLALIGSALATLISYVVLLAAGAYASGRLYRVAVPTMAILRYLGCSLGMSGFLVVAKTRVPAAGLVPLVLGAALVFALLVLLLDREIRSRVPGLGKGVSHG</sequence>
<dbReference type="PANTHER" id="PTHR30250:SF11">
    <property type="entry name" value="O-ANTIGEN TRANSPORTER-RELATED"/>
    <property type="match status" value="1"/>
</dbReference>
<feature type="transmembrane region" description="Helical" evidence="6">
    <location>
        <begin position="12"/>
        <end position="35"/>
    </location>
</feature>
<dbReference type="GO" id="GO:0005886">
    <property type="term" value="C:plasma membrane"/>
    <property type="evidence" value="ECO:0007669"/>
    <property type="project" value="UniProtKB-SubCell"/>
</dbReference>
<feature type="transmembrane region" description="Helical" evidence="6">
    <location>
        <begin position="448"/>
        <end position="469"/>
    </location>
</feature>
<feature type="transmembrane region" description="Helical" evidence="6">
    <location>
        <begin position="120"/>
        <end position="143"/>
    </location>
</feature>
<accession>A0A8J7JB18</accession>
<keyword evidence="5 6" id="KW-0472">Membrane</keyword>
<keyword evidence="2" id="KW-1003">Cell membrane</keyword>
<evidence type="ECO:0000256" key="5">
    <source>
        <dbReference type="ARBA" id="ARBA00023136"/>
    </source>
</evidence>
<feature type="transmembrane region" description="Helical" evidence="6">
    <location>
        <begin position="150"/>
        <end position="172"/>
    </location>
</feature>
<dbReference type="RefSeq" id="WP_199382520.1">
    <property type="nucleotide sequence ID" value="NZ_JAEMHM010000002.1"/>
</dbReference>
<gene>
    <name evidence="7" type="ORF">JFN93_03070</name>
</gene>
<keyword evidence="3 6" id="KW-0812">Transmembrane</keyword>
<evidence type="ECO:0000256" key="6">
    <source>
        <dbReference type="SAM" id="Phobius"/>
    </source>
</evidence>
<feature type="transmembrane region" description="Helical" evidence="6">
    <location>
        <begin position="424"/>
        <end position="442"/>
    </location>
</feature>
<comment type="subcellular location">
    <subcellularLocation>
        <location evidence="1">Cell membrane</location>
        <topology evidence="1">Multi-pass membrane protein</topology>
    </subcellularLocation>
</comment>
<dbReference type="EMBL" id="JAEMHM010000002">
    <property type="protein sequence ID" value="MBJ6723683.1"/>
    <property type="molecule type" value="Genomic_DNA"/>
</dbReference>
<feature type="transmembrane region" description="Helical" evidence="6">
    <location>
        <begin position="92"/>
        <end position="108"/>
    </location>
</feature>
<protein>
    <submittedName>
        <fullName evidence="7">Oligosaccharide flippase family protein</fullName>
    </submittedName>
</protein>
<proteinExistence type="predicted"/>
<feature type="transmembrane region" description="Helical" evidence="6">
    <location>
        <begin position="220"/>
        <end position="242"/>
    </location>
</feature>
<feature type="transmembrane region" description="Helical" evidence="6">
    <location>
        <begin position="336"/>
        <end position="357"/>
    </location>
</feature>
<feature type="transmembrane region" description="Helical" evidence="6">
    <location>
        <begin position="262"/>
        <end position="281"/>
    </location>
</feature>
<reference evidence="7" key="1">
    <citation type="submission" date="2020-12" db="EMBL/GenBank/DDBJ databases">
        <title>Geomonas sp. Red875, isolated from river sediment.</title>
        <authorList>
            <person name="Xu Z."/>
            <person name="Zhang Z."/>
            <person name="Masuda Y."/>
            <person name="Itoh H."/>
            <person name="Senoo K."/>
        </authorList>
    </citation>
    <scope>NUCLEOTIDE SEQUENCE</scope>
    <source>
        <strain evidence="7">Red875</strain>
    </source>
</reference>
<feature type="transmembrane region" description="Helical" evidence="6">
    <location>
        <begin position="41"/>
        <end position="61"/>
    </location>
</feature>
<feature type="transmembrane region" description="Helical" evidence="6">
    <location>
        <begin position="302"/>
        <end position="324"/>
    </location>
</feature>
<organism evidence="7 8">
    <name type="scientific">Geomesophilobacter sediminis</name>
    <dbReference type="NCBI Taxonomy" id="2798584"/>
    <lineage>
        <taxon>Bacteria</taxon>
        <taxon>Pseudomonadati</taxon>
        <taxon>Thermodesulfobacteriota</taxon>
        <taxon>Desulfuromonadia</taxon>
        <taxon>Geobacterales</taxon>
        <taxon>Geobacteraceae</taxon>
        <taxon>Geomesophilobacter</taxon>
    </lineage>
</organism>
<keyword evidence="4 6" id="KW-1133">Transmembrane helix</keyword>